<accession>A0A4Z2FWP6</accession>
<protein>
    <submittedName>
        <fullName evidence="1">Uncharacterized protein</fullName>
    </submittedName>
</protein>
<reference evidence="1 2" key="1">
    <citation type="submission" date="2019-03" db="EMBL/GenBank/DDBJ databases">
        <title>First draft genome of Liparis tanakae, snailfish: a comprehensive survey of snailfish specific genes.</title>
        <authorList>
            <person name="Kim W."/>
            <person name="Song I."/>
            <person name="Jeong J.-H."/>
            <person name="Kim D."/>
            <person name="Kim S."/>
            <person name="Ryu S."/>
            <person name="Song J.Y."/>
            <person name="Lee S.K."/>
        </authorList>
    </citation>
    <scope>NUCLEOTIDE SEQUENCE [LARGE SCALE GENOMIC DNA]</scope>
    <source>
        <tissue evidence="1">Muscle</tissue>
    </source>
</reference>
<organism evidence="1 2">
    <name type="scientific">Liparis tanakae</name>
    <name type="common">Tanaka's snailfish</name>
    <dbReference type="NCBI Taxonomy" id="230148"/>
    <lineage>
        <taxon>Eukaryota</taxon>
        <taxon>Metazoa</taxon>
        <taxon>Chordata</taxon>
        <taxon>Craniata</taxon>
        <taxon>Vertebrata</taxon>
        <taxon>Euteleostomi</taxon>
        <taxon>Actinopterygii</taxon>
        <taxon>Neopterygii</taxon>
        <taxon>Teleostei</taxon>
        <taxon>Neoteleostei</taxon>
        <taxon>Acanthomorphata</taxon>
        <taxon>Eupercaria</taxon>
        <taxon>Perciformes</taxon>
        <taxon>Cottioidei</taxon>
        <taxon>Cottales</taxon>
        <taxon>Liparidae</taxon>
        <taxon>Liparis</taxon>
    </lineage>
</organism>
<gene>
    <name evidence="1" type="ORF">EYF80_044482</name>
</gene>
<evidence type="ECO:0000313" key="2">
    <source>
        <dbReference type="Proteomes" id="UP000314294"/>
    </source>
</evidence>
<sequence length="62" mass="7134">MLSWQNKTLFPECRPAARGEVEQEPRRSSHVIVLIVEASRFMSTGLDAKSKLRKYTSLYSAY</sequence>
<evidence type="ECO:0000313" key="1">
    <source>
        <dbReference type="EMBL" id="TNN45341.1"/>
    </source>
</evidence>
<proteinExistence type="predicted"/>
<dbReference type="AlphaFoldDB" id="A0A4Z2FWP6"/>
<dbReference type="EMBL" id="SRLO01000853">
    <property type="protein sequence ID" value="TNN45341.1"/>
    <property type="molecule type" value="Genomic_DNA"/>
</dbReference>
<comment type="caution">
    <text evidence="1">The sequence shown here is derived from an EMBL/GenBank/DDBJ whole genome shotgun (WGS) entry which is preliminary data.</text>
</comment>
<keyword evidence="2" id="KW-1185">Reference proteome</keyword>
<dbReference type="Proteomes" id="UP000314294">
    <property type="component" value="Unassembled WGS sequence"/>
</dbReference>
<name>A0A4Z2FWP6_9TELE</name>